<accession>A0ABU6RUQ7</accession>
<evidence type="ECO:0000313" key="2">
    <source>
        <dbReference type="EMBL" id="MED6127866.1"/>
    </source>
</evidence>
<evidence type="ECO:0000313" key="3">
    <source>
        <dbReference type="Proteomes" id="UP001341840"/>
    </source>
</evidence>
<protein>
    <submittedName>
        <fullName evidence="2">Uncharacterized protein</fullName>
    </submittedName>
</protein>
<comment type="caution">
    <text evidence="2">The sequence shown here is derived from an EMBL/GenBank/DDBJ whole genome shotgun (WGS) entry which is preliminary data.</text>
</comment>
<evidence type="ECO:0000256" key="1">
    <source>
        <dbReference type="SAM" id="MobiDB-lite"/>
    </source>
</evidence>
<dbReference type="Proteomes" id="UP001341840">
    <property type="component" value="Unassembled WGS sequence"/>
</dbReference>
<proteinExistence type="predicted"/>
<dbReference type="EMBL" id="JASCZI010032093">
    <property type="protein sequence ID" value="MED6127866.1"/>
    <property type="molecule type" value="Genomic_DNA"/>
</dbReference>
<gene>
    <name evidence="2" type="ORF">PIB30_092195</name>
</gene>
<sequence length="94" mass="10375">MEFLPADDRYHLNNNSVEGVPVGEPSAQPHEPTKAHVCCEELIRCIKEFTGAVKEITARLLIAPRESPQMDSIKLDAVCEGLGRVEKMTSAILE</sequence>
<feature type="compositionally biased region" description="Basic and acidic residues" evidence="1">
    <location>
        <begin position="1"/>
        <end position="11"/>
    </location>
</feature>
<keyword evidence="3" id="KW-1185">Reference proteome</keyword>
<name>A0ABU6RUQ7_9FABA</name>
<feature type="region of interest" description="Disordered" evidence="1">
    <location>
        <begin position="1"/>
        <end position="31"/>
    </location>
</feature>
<organism evidence="2 3">
    <name type="scientific">Stylosanthes scabra</name>
    <dbReference type="NCBI Taxonomy" id="79078"/>
    <lineage>
        <taxon>Eukaryota</taxon>
        <taxon>Viridiplantae</taxon>
        <taxon>Streptophyta</taxon>
        <taxon>Embryophyta</taxon>
        <taxon>Tracheophyta</taxon>
        <taxon>Spermatophyta</taxon>
        <taxon>Magnoliopsida</taxon>
        <taxon>eudicotyledons</taxon>
        <taxon>Gunneridae</taxon>
        <taxon>Pentapetalae</taxon>
        <taxon>rosids</taxon>
        <taxon>fabids</taxon>
        <taxon>Fabales</taxon>
        <taxon>Fabaceae</taxon>
        <taxon>Papilionoideae</taxon>
        <taxon>50 kb inversion clade</taxon>
        <taxon>dalbergioids sensu lato</taxon>
        <taxon>Dalbergieae</taxon>
        <taxon>Pterocarpus clade</taxon>
        <taxon>Stylosanthes</taxon>
    </lineage>
</organism>
<reference evidence="2 3" key="1">
    <citation type="journal article" date="2023" name="Plants (Basel)">
        <title>Bridging the Gap: Combining Genomics and Transcriptomics Approaches to Understand Stylosanthes scabra, an Orphan Legume from the Brazilian Caatinga.</title>
        <authorList>
            <person name="Ferreira-Neto J.R.C."/>
            <person name="da Silva M.D."/>
            <person name="Binneck E."/>
            <person name="de Melo N.F."/>
            <person name="da Silva R.H."/>
            <person name="de Melo A.L.T.M."/>
            <person name="Pandolfi V."/>
            <person name="Bustamante F.O."/>
            <person name="Brasileiro-Vidal A.C."/>
            <person name="Benko-Iseppon A.M."/>
        </authorList>
    </citation>
    <scope>NUCLEOTIDE SEQUENCE [LARGE SCALE GENOMIC DNA]</scope>
    <source>
        <tissue evidence="2">Leaves</tissue>
    </source>
</reference>